<feature type="domain" description="PKD/Chitinase" evidence="3">
    <location>
        <begin position="288"/>
        <end position="376"/>
    </location>
</feature>
<evidence type="ECO:0000313" key="6">
    <source>
        <dbReference type="Proteomes" id="UP000051643"/>
    </source>
</evidence>
<dbReference type="SMART" id="SM00560">
    <property type="entry name" value="LamGL"/>
    <property type="match status" value="1"/>
</dbReference>
<dbReference type="InterPro" id="IPR013783">
    <property type="entry name" value="Ig-like_fold"/>
</dbReference>
<dbReference type="InterPro" id="IPR035986">
    <property type="entry name" value="PKD_dom_sf"/>
</dbReference>
<gene>
    <name evidence="5" type="ORF">APR42_01780</name>
</gene>
<dbReference type="RefSeq" id="WP_057480442.1">
    <property type="nucleotide sequence ID" value="NZ_BMWR01000002.1"/>
</dbReference>
<protein>
    <submittedName>
        <fullName evidence="5">Uncharacterized protein</fullName>
    </submittedName>
</protein>
<dbReference type="Pfam" id="PF13573">
    <property type="entry name" value="SprB"/>
    <property type="match status" value="2"/>
</dbReference>
<keyword evidence="1" id="KW-0732">Signal</keyword>
<dbReference type="InterPro" id="IPR006558">
    <property type="entry name" value="LamG-like"/>
</dbReference>
<dbReference type="STRING" id="270918.APR42_01780"/>
<evidence type="ECO:0000256" key="1">
    <source>
        <dbReference type="ARBA" id="ARBA00022729"/>
    </source>
</evidence>
<dbReference type="InterPro" id="IPR013320">
    <property type="entry name" value="ConA-like_dom_sf"/>
</dbReference>
<evidence type="ECO:0000259" key="3">
    <source>
        <dbReference type="SMART" id="SM00089"/>
    </source>
</evidence>
<dbReference type="Gene3D" id="2.60.40.740">
    <property type="match status" value="1"/>
</dbReference>
<feature type="domain" description="LamG-like jellyroll fold" evidence="4">
    <location>
        <begin position="2222"/>
        <end position="2357"/>
    </location>
</feature>
<feature type="domain" description="PKD/Chitinase" evidence="3">
    <location>
        <begin position="383"/>
        <end position="456"/>
    </location>
</feature>
<dbReference type="Gene3D" id="2.60.120.200">
    <property type="match status" value="1"/>
</dbReference>
<organism evidence="5 6">
    <name type="scientific">Salegentibacter mishustinae</name>
    <dbReference type="NCBI Taxonomy" id="270918"/>
    <lineage>
        <taxon>Bacteria</taxon>
        <taxon>Pseudomonadati</taxon>
        <taxon>Bacteroidota</taxon>
        <taxon>Flavobacteriia</taxon>
        <taxon>Flavobacteriales</taxon>
        <taxon>Flavobacteriaceae</taxon>
        <taxon>Salegentibacter</taxon>
    </lineage>
</organism>
<dbReference type="SMART" id="SM00089">
    <property type="entry name" value="PKD"/>
    <property type="match status" value="4"/>
</dbReference>
<keyword evidence="2" id="KW-1015">Disulfide bond</keyword>
<dbReference type="NCBIfam" id="TIGR04183">
    <property type="entry name" value="Por_Secre_tail"/>
    <property type="match status" value="1"/>
</dbReference>
<dbReference type="Gene3D" id="2.60.40.10">
    <property type="entry name" value="Immunoglobulins"/>
    <property type="match status" value="6"/>
</dbReference>
<proteinExistence type="predicted"/>
<reference evidence="5" key="1">
    <citation type="submission" date="2015-10" db="EMBL/GenBank/DDBJ databases">
        <title>Draft genome sequence of Salegentibacter mishustinae KCTC 12263.</title>
        <authorList>
            <person name="Lin W."/>
            <person name="Zheng Q."/>
        </authorList>
    </citation>
    <scope>NUCLEOTIDE SEQUENCE [LARGE SCALE GENOMIC DNA]</scope>
    <source>
        <strain evidence="5">KCTC 12263</strain>
    </source>
</reference>
<dbReference type="PANTHER" id="PTHR24273:SF32">
    <property type="entry name" value="HYALIN"/>
    <property type="match status" value="1"/>
</dbReference>
<evidence type="ECO:0000256" key="2">
    <source>
        <dbReference type="ARBA" id="ARBA00023157"/>
    </source>
</evidence>
<dbReference type="GO" id="GO:0005975">
    <property type="term" value="P:carbohydrate metabolic process"/>
    <property type="evidence" value="ECO:0007669"/>
    <property type="project" value="UniProtKB-ARBA"/>
</dbReference>
<dbReference type="GO" id="GO:0004553">
    <property type="term" value="F:hydrolase activity, hydrolyzing O-glycosyl compounds"/>
    <property type="evidence" value="ECO:0007669"/>
    <property type="project" value="UniProtKB-ARBA"/>
</dbReference>
<sequence>MGKITPRIFLAVFIFGLYLLSENTVLANIKYGPEKPIAEKQIQDKSFFVGFLLEEAPTINLVENSQASCSDKSDGVLKVSASGGVSPYTYAWSGPNGFTSSGEEINNLAPGAYTVTVTDTNGEKSSESFNVGFEDNIDPEVITQNITVQLDSNGNANITTSEIDNGSSDACGIQDLSLDITTFDCGNVGTNTVRLTATDENGNTASETATVTVEDNIAPEVITQNITVQLDTDGETNITTAQINNGSNDACGIQNLSLDNSSFNCSNIGNNTVTLTATDENGNTASETAIVTVEDKVAPEVITQNITVQLDANGKASITTTQIDNGSNDACGIQNLSLDNSSFNCSNIGNNTVTLTATDENGNSTSETAIVTVEDKVAPEVITQNITVELDANGKASITTAQIDNGSNDACGIQNLSLDTSSFDCSNIGNNTVTLTATDENGNSASKTATVTVDDNINPETPTIPALEWTCEDEIINFPTTTDNCNGEITGTTSDPLSYDTYGTFIITWKFTDDSENSVTATQEIIIPEPTVEIPAINNSAFCNTEIVPEINFSGANATSYQWSYQKNSSTDIGLPSSGTGNIAAFTAKNNSSDPVVVDFTVVPFGGNCQGKEKKFQITINPTPTITKPENIVVCAGETIDKINFPGASVSGTSRVWINDNTSIGLSASGQGNIESFTATNSTTQSITATITLTPTANNCEGISETFTIEVKPNPELEILEIPELCNGVPTEAIPINGNFNGITYDISGGASIGLSNKSGVAEIPVFTPINNTESLLNATIKITPKDNGCIGETVEVPITVKPSPVVNTSYTKQICSEAQTDLLISSPVANTSYTWTVDAPTAITGAEDGNFEIADEKLIQQQLVNNSSTSQIVTYNITPEADGCTGTTIPVKITVNPTPEFEINLPNCPESIDLTDPTIKNNSSLNYTYWEDEDATIEINNPTELSLGTYYIKGQSDAGCALIKEVIVDKIKPQLTSPLTVSEVCSGGVFEYEFESNIPIEKYYWKRPEIEGLTGSLSGEGNIQESFTNTTDETIDVQFEIKIQAVNGCIAGEEEKIIITTPILPKPQLKGDKTYERCSTAPFTANNYTNVSGANLIWEIVPQDGISASKTSGLGSVQTTLTNNTANPKDVEFIYTMNYKNCEASKESIFVTVKPAPLVDATVSMSSQTQSDAVDEIEICHPSSPADPNSINLYSNSSINFETSQNQLDLNLDGLNLWNTSQGKNWEEGVNGSLAYVDECGFWEELFGLCSSDTNILFQSNDNSSFLLLDASGNTNSTLTLKSSSSFSTVGQEDVVLSFYHYFDNEYGQGHIEYKADGVSWRSLNSSLPFTSNVGSPSDFRHEEFTIPGNLENVRIRFRYEGGWRDRYWALNNIKVTGVGTAPPTITWTRSDDPNWGDEVEGKANLLPADIGTINKTTTFTATYTYEGIESGDNCNTGQNSVTVIVREPLQPQIVADYCFYEGVEGKENTIILSVEGVDNIVDYEWRGQGINDGDINYVDSSHSSIEVDLASTYYVTVTDSFGCTAEASLPISKNLVQNGTFEKGNSERDLSPSRTDHTYFRNEPRGLVEEGTYLVGNNANLYHSAFTSAGDHTPGQGNDKYLIINSDDKDVNTLIWEQTIDDIKPNTDYYFRAYGMNLVYRKEKHANPELQFYISTDGGASFEQVGLAVSFFDETTQRGYPAGQWLPIYNIRAWNSGNATSIILRIDNNNDATDGNDFGIDDISFAELQSTELSFEFSDNGPVCEGETIEFYSEITEGGRFPVTFEWTGPDGFSKTIVAENEDGLAEADTIQIPNATIAMSTEDYELKITDYYGCDIESKTTTVEVIEKAVVFAGENLEICSNNPNIDLSTASINHPTINSGFWSTINGDNSRFTDPNTINTTYNPSENEISSGEIALVLTSNQDTGAVCETVSDTINIIFNISPELELVSKNVSCFEGNDGKIEVNILENTGTGPFTYVWSDGQTGRIAQNLQAGDYYVDVTDAKSCVVTSDTISILQPEELLVENPIQLEEASCFDEYGTVVAIPVQGGLFAEETVDAENIPYVLDILDSAGNEISLGQEQIIYDINTGRFIVSGLQGGKGYTFLISSSENCAAEVKTFTTLTPPEINAGEVPEISECGIQSVWLAASPIDPEIGSGSWSYNNGETALLGDPGNPNTTFTGQSGQTYTLTWSVASAANPSCNVSTEIEVTFPPTCSKLNFDGDDDYVNAGNNYTMAGSDFSIEAWVKPNNISGVNTIISKRIEEEPNLGYDLILNNGSPSFRVRNKSVTSSKKITTNRWYHIAGVYSDSKMSLFVDGIEIQTNTNNIPGGSGNFDAPFLIGATYSPSTNKETKDHFNGFIEEVRLWNTAISSEQIRFFMNQRLEKENSNVSGTVLGNNLNLPNAPEKISWNNLLGYYQLLAQNNLISDGFTDNLGSVGQSAHGLLKNIQEMQENTAPLPYILYTSGQEWFNKPTWKLPNQINGQNISQRDVWNPPGSQGIDNSRITWNIVKLSEDIKNPATQNNQNNINLLALISENGILNMEGENNMGGSQTGFGTGNALTITHYLELNGYIDLNGESQLIQTEGSEISGSGGVERDQQGTASSYNYNYWSSPVLPNSNSQNYKVNQVLRDGSTVGTREFQNINFKWAHTHADGQKANPIKISDYWINAFRARKANEYSQWEQIGSYTALKPGEGYTMKGTSGEASINDKQNYTFSGFPNNGTIEVSEIKPGQNYLLGNPYPSAISVEEFILDNIKDGAGRNNKNLLNGAVYFWDHFGGHTHYLAQYVGGYAVRNLIDGVSAISNDSRINASGARSTKKAGPYIPVGQGFFVNTTPDASSSDTDDFGTGKIVFKNSQRSFVIERGQSSSFFLKPLNTSKTNKNFEEKRADNRYKIRLEFHSPTGYHREVLVGADSRTSQGFDLGFDAPLIDKGPEDMYWMINDSRYVIQGVPNFNLDQKLPIGLIIADEKEFSIEIGELENVPDIIDIYLRDNSDSTYHDLREEAFKASLPAGEYQDLYEIVFHDVTSTRKDKEPGEGPIDYYYSLDNREFVISNPELHKIEHINIYNIAGQLVDQHFGIPDLKEIHVPQKKSLSSAVYIVKVYTDSGDYAKKVIIRKD</sequence>
<accession>A0A0Q9ZC30</accession>
<dbReference type="InterPro" id="IPR045828">
    <property type="entry name" value="PKD_Bacteroidetes"/>
</dbReference>
<dbReference type="InterPro" id="IPR026444">
    <property type="entry name" value="Secre_tail"/>
</dbReference>
<feature type="domain" description="PKD/Chitinase" evidence="3">
    <location>
        <begin position="2112"/>
        <end position="2196"/>
    </location>
</feature>
<dbReference type="SUPFAM" id="SSF49899">
    <property type="entry name" value="Concanavalin A-like lectins/glucanases"/>
    <property type="match status" value="1"/>
</dbReference>
<dbReference type="Pfam" id="PF19406">
    <property type="entry name" value="PKD_5"/>
    <property type="match status" value="1"/>
</dbReference>
<comment type="caution">
    <text evidence="5">The sequence shown here is derived from an EMBL/GenBank/DDBJ whole genome shotgun (WGS) entry which is preliminary data.</text>
</comment>
<dbReference type="SUPFAM" id="SSF49299">
    <property type="entry name" value="PKD domain"/>
    <property type="match status" value="1"/>
</dbReference>
<dbReference type="EMBL" id="LKTP01000001">
    <property type="protein sequence ID" value="KRG30620.1"/>
    <property type="molecule type" value="Genomic_DNA"/>
</dbReference>
<dbReference type="Pfam" id="PF13385">
    <property type="entry name" value="Laminin_G_3"/>
    <property type="match status" value="1"/>
</dbReference>
<evidence type="ECO:0000313" key="5">
    <source>
        <dbReference type="EMBL" id="KRG30620.1"/>
    </source>
</evidence>
<dbReference type="InterPro" id="IPR022409">
    <property type="entry name" value="PKD/Chitinase_dom"/>
</dbReference>
<feature type="domain" description="PKD/Chitinase" evidence="3">
    <location>
        <begin position="130"/>
        <end position="216"/>
    </location>
</feature>
<keyword evidence="6" id="KW-1185">Reference proteome</keyword>
<name>A0A0Q9ZC30_9FLAO</name>
<dbReference type="Proteomes" id="UP000051643">
    <property type="component" value="Unassembled WGS sequence"/>
</dbReference>
<dbReference type="InterPro" id="IPR025667">
    <property type="entry name" value="SprB_repeat"/>
</dbReference>
<dbReference type="OrthoDB" id="2582440at2"/>
<dbReference type="PANTHER" id="PTHR24273">
    <property type="entry name" value="FI04643P-RELATED"/>
    <property type="match status" value="1"/>
</dbReference>
<evidence type="ECO:0000259" key="4">
    <source>
        <dbReference type="SMART" id="SM00560"/>
    </source>
</evidence>